<keyword evidence="6" id="KW-1185">Reference proteome</keyword>
<dbReference type="Gene3D" id="2.20.25.240">
    <property type="match status" value="1"/>
</dbReference>
<evidence type="ECO:0000256" key="2">
    <source>
        <dbReference type="ARBA" id="ARBA00022771"/>
    </source>
</evidence>
<feature type="domain" description="FLYWCH-type" evidence="4">
    <location>
        <begin position="17"/>
        <end position="64"/>
    </location>
</feature>
<proteinExistence type="predicted"/>
<evidence type="ECO:0000259" key="4">
    <source>
        <dbReference type="Pfam" id="PF04500"/>
    </source>
</evidence>
<accession>A0A9P6KX56</accession>
<dbReference type="Proteomes" id="UP000740883">
    <property type="component" value="Unassembled WGS sequence"/>
</dbReference>
<reference evidence="5 6" key="1">
    <citation type="journal article" date="2020" name="Genome Biol. Evol.">
        <title>Comparative genomics of strictly vertically transmitted, feminizing microsporidia endosymbionts of amphipod crustaceans.</title>
        <authorList>
            <person name="Cormier A."/>
            <person name="Chebbi M.A."/>
            <person name="Giraud I."/>
            <person name="Wattier R."/>
            <person name="Teixeira M."/>
            <person name="Gilbert C."/>
            <person name="Rigaud T."/>
            <person name="Cordaux R."/>
        </authorList>
    </citation>
    <scope>NUCLEOTIDE SEQUENCE [LARGE SCALE GENOMIC DNA]</scope>
    <source>
        <strain evidence="5 6">Ou3-Ou53</strain>
    </source>
</reference>
<keyword evidence="1" id="KW-0479">Metal-binding</keyword>
<evidence type="ECO:0000313" key="5">
    <source>
        <dbReference type="EMBL" id="KAF9760769.1"/>
    </source>
</evidence>
<sequence length="127" mass="15159">MVEVIWVRGGNKLDMPVFNGYLFHFHRYLDLGIASWRCAFKGCNVRAHFKEDGTIEIYKHREHTPDEKKVLELQCFDYIRLFVEENPFKTGHSLFNKATNKLSTFYEYNRSYLQNFPSFSSLKTMIF</sequence>
<keyword evidence="3" id="KW-0862">Zinc</keyword>
<gene>
    <name evidence="5" type="ORF">NGRA_3027</name>
</gene>
<name>A0A9P6KX56_9MICR</name>
<organism evidence="5 6">
    <name type="scientific">Nosema granulosis</name>
    <dbReference type="NCBI Taxonomy" id="83296"/>
    <lineage>
        <taxon>Eukaryota</taxon>
        <taxon>Fungi</taxon>
        <taxon>Fungi incertae sedis</taxon>
        <taxon>Microsporidia</taxon>
        <taxon>Nosematidae</taxon>
        <taxon>Nosema</taxon>
    </lineage>
</organism>
<dbReference type="EMBL" id="SBJO01000526">
    <property type="protein sequence ID" value="KAF9760769.1"/>
    <property type="molecule type" value="Genomic_DNA"/>
</dbReference>
<evidence type="ECO:0000256" key="3">
    <source>
        <dbReference type="ARBA" id="ARBA00022833"/>
    </source>
</evidence>
<dbReference type="GO" id="GO:0008270">
    <property type="term" value="F:zinc ion binding"/>
    <property type="evidence" value="ECO:0007669"/>
    <property type="project" value="UniProtKB-KW"/>
</dbReference>
<evidence type="ECO:0000256" key="1">
    <source>
        <dbReference type="ARBA" id="ARBA00022723"/>
    </source>
</evidence>
<dbReference type="InterPro" id="IPR007588">
    <property type="entry name" value="Znf_FLYWCH"/>
</dbReference>
<evidence type="ECO:0000313" key="6">
    <source>
        <dbReference type="Proteomes" id="UP000740883"/>
    </source>
</evidence>
<dbReference type="Pfam" id="PF04500">
    <property type="entry name" value="FLYWCH"/>
    <property type="match status" value="1"/>
</dbReference>
<comment type="caution">
    <text evidence="5">The sequence shown here is derived from an EMBL/GenBank/DDBJ whole genome shotgun (WGS) entry which is preliminary data.</text>
</comment>
<dbReference type="AlphaFoldDB" id="A0A9P6KX56"/>
<keyword evidence="2" id="KW-0863">Zinc-finger</keyword>
<protein>
    <recommendedName>
        <fullName evidence="4">FLYWCH-type domain-containing protein</fullName>
    </recommendedName>
</protein>
<feature type="non-terminal residue" evidence="5">
    <location>
        <position position="127"/>
    </location>
</feature>